<feature type="active site" description="Acyl-ester intermediate" evidence="8">
    <location>
        <position position="176"/>
    </location>
</feature>
<dbReference type="SUPFAM" id="SSF75304">
    <property type="entry name" value="Amidase signature (AS) enzymes"/>
    <property type="match status" value="1"/>
</dbReference>
<dbReference type="EMBL" id="AP021858">
    <property type="protein sequence ID" value="BBO23514.1"/>
    <property type="molecule type" value="Genomic_DNA"/>
</dbReference>
<reference evidence="11" key="1">
    <citation type="journal article" name="DNA Res.">
        <title>The physiological potential of anammox bacteria as revealed by their core genome structure.</title>
        <authorList>
            <person name="Okubo T."/>
            <person name="Toyoda A."/>
            <person name="Fukuhara K."/>
            <person name="Uchiyama I."/>
            <person name="Harigaya Y."/>
            <person name="Kuroiwa M."/>
            <person name="Suzuki T."/>
            <person name="Murakami Y."/>
            <person name="Suwa Y."/>
            <person name="Takami H."/>
        </authorList>
    </citation>
    <scope>NUCLEOTIDE SEQUENCE</scope>
    <source>
        <strain evidence="11">317325-2</strain>
    </source>
</reference>
<dbReference type="Proteomes" id="UP000662873">
    <property type="component" value="Chromosome"/>
</dbReference>
<evidence type="ECO:0000256" key="5">
    <source>
        <dbReference type="ARBA" id="ARBA00022917"/>
    </source>
</evidence>
<dbReference type="HAMAP" id="MF_00120">
    <property type="entry name" value="GatA"/>
    <property type="match status" value="1"/>
</dbReference>
<evidence type="ECO:0000256" key="1">
    <source>
        <dbReference type="ARBA" id="ARBA00008069"/>
    </source>
</evidence>
<evidence type="ECO:0000256" key="7">
    <source>
        <dbReference type="ARBA" id="ARBA00047407"/>
    </source>
</evidence>
<comment type="subunit">
    <text evidence="8">Heterotrimer of A, B and C subunits.</text>
</comment>
<comment type="function">
    <text evidence="6 8">Allows the formation of correctly charged Gln-tRNA(Gln) through the transamidation of misacylated Glu-tRNA(Gln) in organisms which lack glutaminyl-tRNA synthetase. The reaction takes place in the presence of glutamine and ATP through an activated gamma-phospho-Glu-tRNA(Gln).</text>
</comment>
<evidence type="ECO:0000256" key="9">
    <source>
        <dbReference type="SAM" id="MobiDB-lite"/>
    </source>
</evidence>
<keyword evidence="11" id="KW-0808">Transferase</keyword>
<dbReference type="EC" id="6.3.5.7" evidence="8"/>
<keyword evidence="4 8" id="KW-0067">ATP-binding</keyword>
<keyword evidence="3 8" id="KW-0547">Nucleotide-binding</keyword>
<evidence type="ECO:0000256" key="8">
    <source>
        <dbReference type="HAMAP-Rule" id="MF_00120"/>
    </source>
</evidence>
<sequence length="482" mass="51369">MLTRLSATELHKLLLSRQVSTREVLDAHLERISRLNPRLNAFVTVAEERAREDADRAQKLFDEGAPTRLTGVPVALKDNISTQGIATQCASTVLDGYVPPYDATVVERLRSAGAVILGKTNLDEFAMGSSTEHSAHGPTRNPYDLERSPGGSSGGSAASVAAELAPFALGSDTGGSVRQPAALCGVVGFKPTYGRCSRYGLVAFSSSLDQIGPFARTVEDVAWLAWGITGHDPKDSTSLPMSPIDSASIHGGTLKGARFALPKEMFGEGMQPGVVATVRAALDKLAAEGAEFEEVSLPSTRFGVTTYYIIAPAEASSNLARYDGVRFGLRADRSDPISMTEATRAAGFGKEVKTRILIGTYVLSAGYYDAFYLQASKVRAMMAQEYQQVLERFDAILSPTSPITAFKIGQLSEDPMALKLLDYCTIPANMGGFPALSLSCGTSEGLPVGLQVLGPRRADERVLQLSHCIERTLGATSRPPEA</sequence>
<feature type="active site" description="Charge relay system" evidence="8">
    <location>
        <position position="152"/>
    </location>
</feature>
<comment type="similarity">
    <text evidence="1 8">Belongs to the amidase family. GatA subfamily.</text>
</comment>
<dbReference type="InterPro" id="IPR020556">
    <property type="entry name" value="Amidase_CS"/>
</dbReference>
<dbReference type="GO" id="GO:0005524">
    <property type="term" value="F:ATP binding"/>
    <property type="evidence" value="ECO:0007669"/>
    <property type="project" value="UniProtKB-KW"/>
</dbReference>
<dbReference type="GO" id="GO:0016740">
    <property type="term" value="F:transferase activity"/>
    <property type="evidence" value="ECO:0007669"/>
    <property type="project" value="UniProtKB-KW"/>
</dbReference>
<comment type="catalytic activity">
    <reaction evidence="7 8">
        <text>L-glutamyl-tRNA(Gln) + L-glutamine + ATP + H2O = L-glutaminyl-tRNA(Gln) + L-glutamate + ADP + phosphate + H(+)</text>
        <dbReference type="Rhea" id="RHEA:17521"/>
        <dbReference type="Rhea" id="RHEA-COMP:9681"/>
        <dbReference type="Rhea" id="RHEA-COMP:9684"/>
        <dbReference type="ChEBI" id="CHEBI:15377"/>
        <dbReference type="ChEBI" id="CHEBI:15378"/>
        <dbReference type="ChEBI" id="CHEBI:29985"/>
        <dbReference type="ChEBI" id="CHEBI:30616"/>
        <dbReference type="ChEBI" id="CHEBI:43474"/>
        <dbReference type="ChEBI" id="CHEBI:58359"/>
        <dbReference type="ChEBI" id="CHEBI:78520"/>
        <dbReference type="ChEBI" id="CHEBI:78521"/>
        <dbReference type="ChEBI" id="CHEBI:456216"/>
        <dbReference type="EC" id="6.3.5.7"/>
    </reaction>
</comment>
<accession>A0A809SE10</accession>
<feature type="region of interest" description="Disordered" evidence="9">
    <location>
        <begin position="129"/>
        <end position="157"/>
    </location>
</feature>
<evidence type="ECO:0000313" key="11">
    <source>
        <dbReference type="EMBL" id="BBO23514.1"/>
    </source>
</evidence>
<dbReference type="PANTHER" id="PTHR11895">
    <property type="entry name" value="TRANSAMIDASE"/>
    <property type="match status" value="1"/>
</dbReference>
<dbReference type="PANTHER" id="PTHR11895:SF151">
    <property type="entry name" value="GLUTAMYL-TRNA(GLN) AMIDOTRANSFERASE SUBUNIT A"/>
    <property type="match status" value="1"/>
</dbReference>
<evidence type="ECO:0000256" key="4">
    <source>
        <dbReference type="ARBA" id="ARBA00022840"/>
    </source>
</evidence>
<dbReference type="NCBIfam" id="TIGR00132">
    <property type="entry name" value="gatA"/>
    <property type="match status" value="1"/>
</dbReference>
<evidence type="ECO:0000259" key="10">
    <source>
        <dbReference type="Pfam" id="PF01425"/>
    </source>
</evidence>
<gene>
    <name evidence="8" type="primary">gatA</name>
    <name evidence="11" type="ORF">NPRO_11090</name>
</gene>
<dbReference type="PROSITE" id="PS00571">
    <property type="entry name" value="AMIDASES"/>
    <property type="match status" value="1"/>
</dbReference>
<evidence type="ECO:0000256" key="6">
    <source>
        <dbReference type="ARBA" id="ARBA00025295"/>
    </source>
</evidence>
<dbReference type="GO" id="GO:0050567">
    <property type="term" value="F:glutaminyl-tRNA synthase (glutamine-hydrolyzing) activity"/>
    <property type="evidence" value="ECO:0007669"/>
    <property type="project" value="UniProtKB-UniRule"/>
</dbReference>
<dbReference type="InterPro" id="IPR023631">
    <property type="entry name" value="Amidase_dom"/>
</dbReference>
<protein>
    <recommendedName>
        <fullName evidence="8">Glutamyl-tRNA(Gln) amidotransferase subunit A</fullName>
        <shortName evidence="8">Glu-ADT subunit A</shortName>
        <ecNumber evidence="8">6.3.5.7</ecNumber>
    </recommendedName>
</protein>
<organism evidence="11 12">
    <name type="scientific">Candidatus Nitrosymbiomonas proteolyticus</name>
    <dbReference type="NCBI Taxonomy" id="2608984"/>
    <lineage>
        <taxon>Bacteria</taxon>
        <taxon>Bacillati</taxon>
        <taxon>Armatimonadota</taxon>
        <taxon>Armatimonadota incertae sedis</taxon>
        <taxon>Candidatus Nitrosymbiomonas</taxon>
    </lineage>
</organism>
<dbReference type="Gene3D" id="3.90.1300.10">
    <property type="entry name" value="Amidase signature (AS) domain"/>
    <property type="match status" value="1"/>
</dbReference>
<evidence type="ECO:0000313" key="12">
    <source>
        <dbReference type="Proteomes" id="UP000662873"/>
    </source>
</evidence>
<proteinExistence type="inferred from homology"/>
<evidence type="ECO:0000256" key="2">
    <source>
        <dbReference type="ARBA" id="ARBA00022598"/>
    </source>
</evidence>
<dbReference type="AlphaFoldDB" id="A0A809SE10"/>
<dbReference type="GO" id="GO:0006412">
    <property type="term" value="P:translation"/>
    <property type="evidence" value="ECO:0007669"/>
    <property type="project" value="UniProtKB-UniRule"/>
</dbReference>
<dbReference type="InterPro" id="IPR004412">
    <property type="entry name" value="GatA"/>
</dbReference>
<evidence type="ECO:0000256" key="3">
    <source>
        <dbReference type="ARBA" id="ARBA00022741"/>
    </source>
</evidence>
<keyword evidence="5 8" id="KW-0648">Protein biosynthesis</keyword>
<keyword evidence="2 8" id="KW-0436">Ligase</keyword>
<feature type="domain" description="Amidase" evidence="10">
    <location>
        <begin position="23"/>
        <end position="463"/>
    </location>
</feature>
<name>A0A809SE10_9BACT</name>
<dbReference type="Pfam" id="PF01425">
    <property type="entry name" value="Amidase"/>
    <property type="match status" value="1"/>
</dbReference>
<dbReference type="KEGG" id="npy:NPRO_11090"/>
<dbReference type="InterPro" id="IPR036928">
    <property type="entry name" value="AS_sf"/>
</dbReference>
<dbReference type="GO" id="GO:0030956">
    <property type="term" value="C:glutamyl-tRNA(Gln) amidotransferase complex"/>
    <property type="evidence" value="ECO:0007669"/>
    <property type="project" value="InterPro"/>
</dbReference>
<feature type="active site" description="Charge relay system" evidence="8">
    <location>
        <position position="77"/>
    </location>
</feature>
<dbReference type="InterPro" id="IPR000120">
    <property type="entry name" value="Amidase"/>
</dbReference>